<evidence type="ECO:0000256" key="17">
    <source>
        <dbReference type="ARBA" id="ARBA00049443"/>
    </source>
</evidence>
<dbReference type="AlphaFoldDB" id="A0AAF3ERA1"/>
<keyword evidence="11 18" id="KW-0503">Monooxygenase</keyword>
<dbReference type="Gene3D" id="3.50.50.60">
    <property type="entry name" value="FAD/NAD(P)-binding domain"/>
    <property type="match status" value="1"/>
</dbReference>
<evidence type="ECO:0000256" key="4">
    <source>
        <dbReference type="ARBA" id="ARBA00022630"/>
    </source>
</evidence>
<dbReference type="GO" id="GO:0005789">
    <property type="term" value="C:endoplasmic reticulum membrane"/>
    <property type="evidence" value="ECO:0007669"/>
    <property type="project" value="UniProtKB-SubCell"/>
</dbReference>
<keyword evidence="4 18" id="KW-0285">Flavoprotein</keyword>
<reference evidence="21" key="1">
    <citation type="submission" date="2024-02" db="UniProtKB">
        <authorList>
            <consortium name="WormBaseParasite"/>
        </authorList>
    </citation>
    <scope>IDENTIFICATION</scope>
</reference>
<dbReference type="GO" id="GO:0034899">
    <property type="term" value="F:trimethylamine monooxygenase activity"/>
    <property type="evidence" value="ECO:0007669"/>
    <property type="project" value="UniProtKB-EC"/>
</dbReference>
<evidence type="ECO:0000256" key="11">
    <source>
        <dbReference type="ARBA" id="ARBA00023033"/>
    </source>
</evidence>
<accession>A0AAF3ERA1</accession>
<dbReference type="FunFam" id="3.50.50.60:FF:000159">
    <property type="entry name" value="Dimethylaniline monooxygenase [N-oxide-forming]"/>
    <property type="match status" value="1"/>
</dbReference>
<comment type="catalytic activity">
    <reaction evidence="16">
        <text>trimethylamine + NADPH + O2 = trimethylamine N-oxide + NADP(+) + H2O</text>
        <dbReference type="Rhea" id="RHEA:31979"/>
        <dbReference type="ChEBI" id="CHEBI:15377"/>
        <dbReference type="ChEBI" id="CHEBI:15379"/>
        <dbReference type="ChEBI" id="CHEBI:15724"/>
        <dbReference type="ChEBI" id="CHEBI:57783"/>
        <dbReference type="ChEBI" id="CHEBI:58349"/>
        <dbReference type="ChEBI" id="CHEBI:58389"/>
        <dbReference type="EC" id="1.14.13.148"/>
    </reaction>
    <physiologicalReaction direction="left-to-right" evidence="16">
        <dbReference type="Rhea" id="RHEA:31980"/>
    </physiologicalReaction>
</comment>
<dbReference type="Proteomes" id="UP000887575">
    <property type="component" value="Unassembled WGS sequence"/>
</dbReference>
<keyword evidence="12 18" id="KW-0472">Membrane</keyword>
<keyword evidence="8 18" id="KW-0521">NADP</keyword>
<keyword evidence="9" id="KW-1133">Transmembrane helix</keyword>
<organism evidence="20 21">
    <name type="scientific">Mesorhabditis belari</name>
    <dbReference type="NCBI Taxonomy" id="2138241"/>
    <lineage>
        <taxon>Eukaryota</taxon>
        <taxon>Metazoa</taxon>
        <taxon>Ecdysozoa</taxon>
        <taxon>Nematoda</taxon>
        <taxon>Chromadorea</taxon>
        <taxon>Rhabditida</taxon>
        <taxon>Rhabditina</taxon>
        <taxon>Rhabditomorpha</taxon>
        <taxon>Rhabditoidea</taxon>
        <taxon>Rhabditidae</taxon>
        <taxon>Mesorhabditinae</taxon>
        <taxon>Mesorhabditis</taxon>
    </lineage>
</organism>
<comment type="subcellular location">
    <subcellularLocation>
        <location evidence="2">Endoplasmic reticulum membrane</location>
        <topology evidence="2">Single-pass membrane protein</topology>
    </subcellularLocation>
</comment>
<evidence type="ECO:0000256" key="15">
    <source>
        <dbReference type="ARBA" id="ARBA00048041"/>
    </source>
</evidence>
<keyword evidence="7 18" id="KW-0274">FAD</keyword>
<dbReference type="PANTHER" id="PTHR23023">
    <property type="entry name" value="DIMETHYLANILINE MONOOXYGENASE"/>
    <property type="match status" value="1"/>
</dbReference>
<dbReference type="GO" id="GO:0004499">
    <property type="term" value="F:N,N-dimethylaniline monooxygenase activity"/>
    <property type="evidence" value="ECO:0007669"/>
    <property type="project" value="UniProtKB-UniRule"/>
</dbReference>
<comment type="catalytic activity">
    <reaction evidence="17">
        <text>N,N-dimethylaniline + NADPH + O2 + H(+) = N,N-dimethylaniline N-oxide + NADP(+) + H2O</text>
        <dbReference type="Rhea" id="RHEA:24468"/>
        <dbReference type="ChEBI" id="CHEBI:15377"/>
        <dbReference type="ChEBI" id="CHEBI:15378"/>
        <dbReference type="ChEBI" id="CHEBI:15379"/>
        <dbReference type="ChEBI" id="CHEBI:16269"/>
        <dbReference type="ChEBI" id="CHEBI:17735"/>
        <dbReference type="ChEBI" id="CHEBI:57783"/>
        <dbReference type="ChEBI" id="CHEBI:58349"/>
        <dbReference type="EC" id="1.14.13.8"/>
    </reaction>
    <physiologicalReaction direction="left-to-right" evidence="17">
        <dbReference type="Rhea" id="RHEA:24469"/>
    </physiologicalReaction>
</comment>
<comment type="catalytic activity">
    <reaction evidence="14">
        <text>hypotaurine + NADH + O2 + H(+) = taurine + NAD(+) + H2O</text>
        <dbReference type="Rhea" id="RHEA:74111"/>
        <dbReference type="ChEBI" id="CHEBI:15377"/>
        <dbReference type="ChEBI" id="CHEBI:15378"/>
        <dbReference type="ChEBI" id="CHEBI:15379"/>
        <dbReference type="ChEBI" id="CHEBI:57540"/>
        <dbReference type="ChEBI" id="CHEBI:57853"/>
        <dbReference type="ChEBI" id="CHEBI:57945"/>
        <dbReference type="ChEBI" id="CHEBI:507393"/>
        <dbReference type="EC" id="1.14.13.8"/>
    </reaction>
    <physiologicalReaction direction="left-to-right" evidence="14">
        <dbReference type="Rhea" id="RHEA:74112"/>
    </physiologicalReaction>
</comment>
<keyword evidence="20" id="KW-1185">Reference proteome</keyword>
<evidence type="ECO:0000256" key="8">
    <source>
        <dbReference type="ARBA" id="ARBA00022857"/>
    </source>
</evidence>
<dbReference type="InterPro" id="IPR020946">
    <property type="entry name" value="Flavin_mOase-like"/>
</dbReference>
<evidence type="ECO:0000313" key="21">
    <source>
        <dbReference type="WBParaSite" id="MBELARI_LOCUS16415"/>
    </source>
</evidence>
<proteinExistence type="inferred from homology"/>
<evidence type="ECO:0000313" key="20">
    <source>
        <dbReference type="Proteomes" id="UP000887575"/>
    </source>
</evidence>
<evidence type="ECO:0000256" key="5">
    <source>
        <dbReference type="ARBA" id="ARBA00022692"/>
    </source>
</evidence>
<evidence type="ECO:0000256" key="3">
    <source>
        <dbReference type="ARBA" id="ARBA00009183"/>
    </source>
</evidence>
<evidence type="ECO:0000256" key="6">
    <source>
        <dbReference type="ARBA" id="ARBA00022824"/>
    </source>
</evidence>
<evidence type="ECO:0000256" key="2">
    <source>
        <dbReference type="ARBA" id="ARBA00004389"/>
    </source>
</evidence>
<dbReference type="InterPro" id="IPR050346">
    <property type="entry name" value="FMO-like"/>
</dbReference>
<comment type="similarity">
    <text evidence="3 18 19">Belongs to the FMO family.</text>
</comment>
<comment type="cofactor">
    <cofactor evidence="1 18 19">
        <name>FAD</name>
        <dbReference type="ChEBI" id="CHEBI:57692"/>
    </cofactor>
</comment>
<comment type="function">
    <text evidence="13">Broad spectrum monooxygenase that catalyzes the oxygenation of a wide variety of nitrogen- and sulfur-containing compounds including xenobiotics. Catalyzes the S-oxygenation of hypotaurine to produce taurine, an organic osmolyte involved in cell volume regulation as well as a variety of cytoprotective and developmental processes. In vitro, catalyzes the N-oxygenation of trimethylamine (TMA) to produce trimethylamine N-oxide (TMAO) and could therefore participate to the detoxification of this compound that is generated by the action of gut microbiota from dietary precursors such as choline, choline containing compounds, betaine or L-carnitine.</text>
</comment>
<evidence type="ECO:0000256" key="18">
    <source>
        <dbReference type="PIRNR" id="PIRNR000332"/>
    </source>
</evidence>
<keyword evidence="6 18" id="KW-0256">Endoplasmic reticulum</keyword>
<evidence type="ECO:0000256" key="19">
    <source>
        <dbReference type="RuleBase" id="RU361177"/>
    </source>
</evidence>
<evidence type="ECO:0000256" key="14">
    <source>
        <dbReference type="ARBA" id="ARBA00047338"/>
    </source>
</evidence>
<evidence type="ECO:0000256" key="12">
    <source>
        <dbReference type="ARBA" id="ARBA00023136"/>
    </source>
</evidence>
<evidence type="ECO:0000256" key="1">
    <source>
        <dbReference type="ARBA" id="ARBA00001974"/>
    </source>
</evidence>
<sequence>MEAQENAKKRVCVVGAGGSGLPCIRWAKEYDFDVTCFEGSNGIGGLWHYKPGPTDLSNVMRSTVINTSKEMLAYSDFPPDEKLPIFMHHSALHRYLKDYCTHHDLWKHIKLQHKRTSDYAETGRWTVEYLDSSGQSHENVFDAVLVATGHQATPNYPQSFPGQESFTGKISHSHDYRSPTGYDEKTVVVVGVGNSGADIASELARVTKQVYLVARRGGVWIFNRMADRGIPLDYILGNRFTTHVMMKFSSPKRLSKKLEKSLNKKFDHEKAGIKPPFGPLCAHPTVCDELPLRLTAGTVVMRPQIKMFTQTSVIFEDDTEAQNVDEVIFCTGFTYDLKILENGKTLPVENNHHPGLYLHMFPPELDKNTLCFVGLLMPWGGLFPAAEMQARLFCAQLAGEVELPPVDQMNRVIAQEIEAAKKRFVNSQRHNFEVDYDPYMDRLAGMLGCMPKNFKLFLTDFSFFRKVFFGPSIPAIYRIHGKHAWPGAREAYLGLEHRTTCVRLPMPGANERKWGRRKTAFEW</sequence>
<name>A0AAF3ERA1_9BILA</name>
<evidence type="ECO:0000256" key="13">
    <source>
        <dbReference type="ARBA" id="ARBA00045957"/>
    </source>
</evidence>
<dbReference type="GO" id="GO:0050661">
    <property type="term" value="F:NADP binding"/>
    <property type="evidence" value="ECO:0007669"/>
    <property type="project" value="InterPro"/>
</dbReference>
<dbReference type="InterPro" id="IPR000960">
    <property type="entry name" value="Flavin_mOase"/>
</dbReference>
<protein>
    <recommendedName>
        <fullName evidence="19">Flavin-containing monooxygenase</fullName>
        <ecNumber evidence="19">1.-.-.-</ecNumber>
    </recommendedName>
</protein>
<dbReference type="PRINTS" id="PR00370">
    <property type="entry name" value="FMOXYGENASE"/>
</dbReference>
<evidence type="ECO:0000256" key="16">
    <source>
        <dbReference type="ARBA" id="ARBA00048088"/>
    </source>
</evidence>
<dbReference type="Pfam" id="PF00743">
    <property type="entry name" value="FMO-like"/>
    <property type="match status" value="1"/>
</dbReference>
<dbReference type="PIRSF" id="PIRSF000332">
    <property type="entry name" value="FMO"/>
    <property type="match status" value="1"/>
</dbReference>
<dbReference type="GO" id="GO:0050660">
    <property type="term" value="F:flavin adenine dinucleotide binding"/>
    <property type="evidence" value="ECO:0007669"/>
    <property type="project" value="InterPro"/>
</dbReference>
<comment type="catalytic activity">
    <reaction evidence="15">
        <text>hypotaurine + NADPH + O2 + H(+) = taurine + NADP(+) + H2O</text>
        <dbReference type="Rhea" id="RHEA:69819"/>
        <dbReference type="ChEBI" id="CHEBI:15377"/>
        <dbReference type="ChEBI" id="CHEBI:15378"/>
        <dbReference type="ChEBI" id="CHEBI:15379"/>
        <dbReference type="ChEBI" id="CHEBI:57783"/>
        <dbReference type="ChEBI" id="CHEBI:57853"/>
        <dbReference type="ChEBI" id="CHEBI:58349"/>
        <dbReference type="ChEBI" id="CHEBI:507393"/>
        <dbReference type="EC" id="1.14.13.8"/>
    </reaction>
    <physiologicalReaction direction="left-to-right" evidence="15">
        <dbReference type="Rhea" id="RHEA:69820"/>
    </physiologicalReaction>
</comment>
<keyword evidence="5" id="KW-0812">Transmembrane</keyword>
<evidence type="ECO:0000256" key="9">
    <source>
        <dbReference type="ARBA" id="ARBA00022989"/>
    </source>
</evidence>
<dbReference type="WBParaSite" id="MBELARI_LOCUS16415">
    <property type="protein sequence ID" value="MBELARI_LOCUS16415"/>
    <property type="gene ID" value="MBELARI_LOCUS16415"/>
</dbReference>
<evidence type="ECO:0000256" key="7">
    <source>
        <dbReference type="ARBA" id="ARBA00022827"/>
    </source>
</evidence>
<dbReference type="InterPro" id="IPR036188">
    <property type="entry name" value="FAD/NAD-bd_sf"/>
</dbReference>
<dbReference type="EC" id="1.-.-.-" evidence="19"/>
<evidence type="ECO:0000256" key="10">
    <source>
        <dbReference type="ARBA" id="ARBA00023002"/>
    </source>
</evidence>
<keyword evidence="10 18" id="KW-0560">Oxidoreductase</keyword>
<dbReference type="SUPFAM" id="SSF51905">
    <property type="entry name" value="FAD/NAD(P)-binding domain"/>
    <property type="match status" value="2"/>
</dbReference>